<feature type="chain" id="PRO_5046818198" evidence="2">
    <location>
        <begin position="28"/>
        <end position="572"/>
    </location>
</feature>
<proteinExistence type="predicted"/>
<dbReference type="SUPFAM" id="SSF69360">
    <property type="entry name" value="Cell wall binding repeat"/>
    <property type="match status" value="1"/>
</dbReference>
<dbReference type="Pfam" id="PF13306">
    <property type="entry name" value="LRR_5"/>
    <property type="match status" value="1"/>
</dbReference>
<gene>
    <name evidence="3" type="ORF">H8Z76_08030</name>
</gene>
<feature type="region of interest" description="Disordered" evidence="1">
    <location>
        <begin position="339"/>
        <end position="392"/>
    </location>
</feature>
<reference evidence="3 4" key="1">
    <citation type="submission" date="2020-08" db="EMBL/GenBank/DDBJ databases">
        <title>Genome public.</title>
        <authorList>
            <person name="Liu C."/>
            <person name="Sun Q."/>
        </authorList>
    </citation>
    <scope>NUCLEOTIDE SEQUENCE [LARGE SCALE GENOMIC DNA]</scope>
    <source>
        <strain evidence="3 4">BX0805</strain>
    </source>
</reference>
<comment type="caution">
    <text evidence="3">The sequence shown here is derived from an EMBL/GenBank/DDBJ whole genome shotgun (WGS) entry which is preliminary data.</text>
</comment>
<evidence type="ECO:0000256" key="2">
    <source>
        <dbReference type="SAM" id="SignalP"/>
    </source>
</evidence>
<dbReference type="EMBL" id="JACOQH010000005">
    <property type="protein sequence ID" value="MBC5753973.1"/>
    <property type="molecule type" value="Genomic_DNA"/>
</dbReference>
<accession>A0ABR7IAT8</accession>
<keyword evidence="2" id="KW-0732">Signal</keyword>
<keyword evidence="4" id="KW-1185">Reference proteome</keyword>
<dbReference type="InterPro" id="IPR032675">
    <property type="entry name" value="LRR_dom_sf"/>
</dbReference>
<evidence type="ECO:0000313" key="3">
    <source>
        <dbReference type="EMBL" id="MBC5753973.1"/>
    </source>
</evidence>
<protein>
    <submittedName>
        <fullName evidence="3">Leucine-rich repeat protein</fullName>
    </submittedName>
</protein>
<feature type="compositionally biased region" description="Basic and acidic residues" evidence="1">
    <location>
        <begin position="346"/>
        <end position="363"/>
    </location>
</feature>
<evidence type="ECO:0000256" key="1">
    <source>
        <dbReference type="SAM" id="MobiDB-lite"/>
    </source>
</evidence>
<organism evidence="3 4">
    <name type="scientific">Roseburia yibonii</name>
    <dbReference type="NCBI Taxonomy" id="2763063"/>
    <lineage>
        <taxon>Bacteria</taxon>
        <taxon>Bacillati</taxon>
        <taxon>Bacillota</taxon>
        <taxon>Clostridia</taxon>
        <taxon>Lachnospirales</taxon>
        <taxon>Lachnospiraceae</taxon>
        <taxon>Roseburia</taxon>
    </lineage>
</organism>
<feature type="compositionally biased region" description="Pro residues" evidence="1">
    <location>
        <begin position="364"/>
        <end position="380"/>
    </location>
</feature>
<sequence length="572" mass="64034">MKKQVFIMLSLVAALGIAVVFPDTVGAAEVIMESTEDETNTAGKNIDSETGLVIPELKDWDYTKDDANKILLIKDYRGFDSYIKVPAAYMIDGTKYKVKFTLKRKNYLNEEGVFSKHNLVKEVFLEDGITGDFRYLFKDCCNLKKANIPSGVTDCTSMFEKCTSLVETPTIPAGVTECKSMFAYCENLEEPPEIPSGVVNCNLMFYHCEKMAKAPEIPSGVERCQMMFAYCKSIVEAPDIPLRVTDANRMFSDCSELVKAPNLPESIEDASAMFEDCSKLSGSMEISGRIQKLYHWYYAGKEYNVGMFENAATEGDGLTIYYADDVNIDEILETKSANSKITAKPLSEKPGPKPDTPKPDTPKPSDPTPDTPKPSDPTPATPSGTKVATYGNDTFYQGDDGNLRCYENGKLVTNEFKFDGTYTYYMQADGTPMKDRLTYHPDGEHIIYLDTEGHEVFANFQYCPSVDYICYFDSQGYLYKDQITFVGDKTYYLNANGALEQNGWFRFANGLDYGWANGDGTLITTGFSADPYGRTVFYHWNGMVARGLITDGVYYYNMDTTDGHYLGQFPVQ</sequence>
<feature type="signal peptide" evidence="2">
    <location>
        <begin position="1"/>
        <end position="27"/>
    </location>
</feature>
<evidence type="ECO:0000313" key="4">
    <source>
        <dbReference type="Proteomes" id="UP000621540"/>
    </source>
</evidence>
<dbReference type="Proteomes" id="UP000621540">
    <property type="component" value="Unassembled WGS sequence"/>
</dbReference>
<dbReference type="RefSeq" id="WP_186982199.1">
    <property type="nucleotide sequence ID" value="NZ_JACOQH010000005.1"/>
</dbReference>
<dbReference type="InterPro" id="IPR026906">
    <property type="entry name" value="LRR_5"/>
</dbReference>
<name>A0ABR7IAT8_9FIRM</name>
<dbReference type="Gene3D" id="3.80.10.10">
    <property type="entry name" value="Ribonuclease Inhibitor"/>
    <property type="match status" value="1"/>
</dbReference>
<dbReference type="Gene3D" id="2.10.270.10">
    <property type="entry name" value="Cholin Binding"/>
    <property type="match status" value="1"/>
</dbReference>